<name>A0A9J5WZW8_SOLCO</name>
<evidence type="ECO:0000313" key="1">
    <source>
        <dbReference type="EMBL" id="KAG5581298.1"/>
    </source>
</evidence>
<dbReference type="AlphaFoldDB" id="A0A9J5WZW8"/>
<dbReference type="Proteomes" id="UP000824120">
    <property type="component" value="Chromosome 10"/>
</dbReference>
<dbReference type="EMBL" id="JACXVP010000010">
    <property type="protein sequence ID" value="KAG5581298.1"/>
    <property type="molecule type" value="Genomic_DNA"/>
</dbReference>
<reference evidence="1 2" key="1">
    <citation type="submission" date="2020-09" db="EMBL/GenBank/DDBJ databases">
        <title>De no assembly of potato wild relative species, Solanum commersonii.</title>
        <authorList>
            <person name="Cho K."/>
        </authorList>
    </citation>
    <scope>NUCLEOTIDE SEQUENCE [LARGE SCALE GENOMIC DNA]</scope>
    <source>
        <strain evidence="1">LZ3.2</strain>
        <tissue evidence="1">Leaf</tissue>
    </source>
</reference>
<keyword evidence="2" id="KW-1185">Reference proteome</keyword>
<proteinExistence type="predicted"/>
<organism evidence="1 2">
    <name type="scientific">Solanum commersonii</name>
    <name type="common">Commerson's wild potato</name>
    <name type="synonym">Commerson's nightshade</name>
    <dbReference type="NCBI Taxonomy" id="4109"/>
    <lineage>
        <taxon>Eukaryota</taxon>
        <taxon>Viridiplantae</taxon>
        <taxon>Streptophyta</taxon>
        <taxon>Embryophyta</taxon>
        <taxon>Tracheophyta</taxon>
        <taxon>Spermatophyta</taxon>
        <taxon>Magnoliopsida</taxon>
        <taxon>eudicotyledons</taxon>
        <taxon>Gunneridae</taxon>
        <taxon>Pentapetalae</taxon>
        <taxon>asterids</taxon>
        <taxon>lamiids</taxon>
        <taxon>Solanales</taxon>
        <taxon>Solanaceae</taxon>
        <taxon>Solanoideae</taxon>
        <taxon>Solaneae</taxon>
        <taxon>Solanum</taxon>
    </lineage>
</organism>
<comment type="caution">
    <text evidence="1">The sequence shown here is derived from an EMBL/GenBank/DDBJ whole genome shotgun (WGS) entry which is preliminary data.</text>
</comment>
<sequence>MTWRLALRLFHRRFLLAFGIFTFWTIGRALCIGRKGEVHSFGESPSLLGDSQASASSLFSTFLSFLRPSVHASTKTLNT</sequence>
<accession>A0A9J5WZW8</accession>
<protein>
    <submittedName>
        <fullName evidence="1">Uncharacterized protein</fullName>
    </submittedName>
</protein>
<gene>
    <name evidence="1" type="ORF">H5410_051925</name>
</gene>
<evidence type="ECO:0000313" key="2">
    <source>
        <dbReference type="Proteomes" id="UP000824120"/>
    </source>
</evidence>